<evidence type="ECO:0000259" key="1">
    <source>
        <dbReference type="SMART" id="SM00382"/>
    </source>
</evidence>
<dbReference type="Proteomes" id="UP001501175">
    <property type="component" value="Unassembled WGS sequence"/>
</dbReference>
<name>A0ABP8N721_9BACT</name>
<dbReference type="EMBL" id="BAABHD010000069">
    <property type="protein sequence ID" value="GAA4462460.1"/>
    <property type="molecule type" value="Genomic_DNA"/>
</dbReference>
<dbReference type="PANTHER" id="PTHR37291:SF1">
    <property type="entry name" value="TYPE IV METHYL-DIRECTED RESTRICTION ENZYME ECOKMCRB SUBUNIT"/>
    <property type="match status" value="1"/>
</dbReference>
<comment type="caution">
    <text evidence="2">The sequence shown here is derived from an EMBL/GenBank/DDBJ whole genome shotgun (WGS) entry which is preliminary data.</text>
</comment>
<protein>
    <recommendedName>
        <fullName evidence="1">AAA+ ATPase domain-containing protein</fullName>
    </recommendedName>
</protein>
<evidence type="ECO:0000313" key="3">
    <source>
        <dbReference type="Proteomes" id="UP001501175"/>
    </source>
</evidence>
<dbReference type="InterPro" id="IPR011704">
    <property type="entry name" value="ATPase_dyneun-rel_AAA"/>
</dbReference>
<dbReference type="Pfam" id="PF07728">
    <property type="entry name" value="AAA_5"/>
    <property type="match status" value="1"/>
</dbReference>
<sequence>MSLPIQAQHYLELFNLSADAFFHEFDFQPDRIQFFKKFREKSFLETAQWPDFQALRLNLHTFQSLRLAGANALGNPNHSIEHYRSEFIQLLYGEASLATRFDHFQKSVDYFGDATISEILQWCFPDQLISMNDRTIKTIEYLGVSIKYPRGSSKGKRFEVFTESIKPLIQAYLEIVGQRTSTTAYVEFDSFCYWLTMNINNLPLPPKLPSLPPGRRFWLLGAGANGTEWENFLNDKVAAIGWPELGDLRQYDTKEKIREKHIEVYGGETNQRNNALACWQFAHDIKEGDIIVAKKGLYHYLGWGIVTKEYLFDEQASEAYPNRIGVDWKKQGLFSHDPKFQLSMKALTDITRYTDYIQKVMLLLAIELDGSGEVKAKEPHIHDRTYTLSQAFADAHLSEDEFERLIALLERKKQLILQGAPGTGKSYLAKILQRYLTDGIKDQAEVVQFHPSYAYEDFVEGYRPVEGGGATLMSGIFKLFCEKALISQRANDGKKYVLLIDEINRGNLAKIFGELLFLLEYRNERIKLTYRPEEDFHIPENVYLIGTMNTADRSLSLVDYALRRRFSFITLRTDYLLVAQLQVTGFSAEKLAENLKKINLQLATTPSLGESFAIGHSYFVSPRLPSPLTPELLEDIWEFDLQPLLEEYYMDDSAKLSELKSLFFNQL</sequence>
<dbReference type="InterPro" id="IPR003593">
    <property type="entry name" value="AAA+_ATPase"/>
</dbReference>
<reference evidence="3" key="1">
    <citation type="journal article" date="2019" name="Int. J. Syst. Evol. Microbiol.">
        <title>The Global Catalogue of Microorganisms (GCM) 10K type strain sequencing project: providing services to taxonomists for standard genome sequencing and annotation.</title>
        <authorList>
            <consortium name="The Broad Institute Genomics Platform"/>
            <consortium name="The Broad Institute Genome Sequencing Center for Infectious Disease"/>
            <person name="Wu L."/>
            <person name="Ma J."/>
        </authorList>
    </citation>
    <scope>NUCLEOTIDE SEQUENCE [LARGE SCALE GENOMIC DNA]</scope>
    <source>
        <strain evidence="3">JCM 17927</strain>
    </source>
</reference>
<organism evidence="2 3">
    <name type="scientific">Nibrella saemangeumensis</name>
    <dbReference type="NCBI Taxonomy" id="1084526"/>
    <lineage>
        <taxon>Bacteria</taxon>
        <taxon>Pseudomonadati</taxon>
        <taxon>Bacteroidota</taxon>
        <taxon>Cytophagia</taxon>
        <taxon>Cytophagales</taxon>
        <taxon>Spirosomataceae</taxon>
        <taxon>Nibrella</taxon>
    </lineage>
</organism>
<dbReference type="CDD" id="cd00009">
    <property type="entry name" value="AAA"/>
    <property type="match status" value="1"/>
</dbReference>
<dbReference type="PANTHER" id="PTHR37291">
    <property type="entry name" value="5-METHYLCYTOSINE-SPECIFIC RESTRICTION ENZYME B"/>
    <property type="match status" value="1"/>
</dbReference>
<dbReference type="Gene3D" id="3.40.50.300">
    <property type="entry name" value="P-loop containing nucleotide triphosphate hydrolases"/>
    <property type="match status" value="1"/>
</dbReference>
<keyword evidence="3" id="KW-1185">Reference proteome</keyword>
<evidence type="ECO:0000313" key="2">
    <source>
        <dbReference type="EMBL" id="GAA4462460.1"/>
    </source>
</evidence>
<gene>
    <name evidence="2" type="ORF">GCM10023189_39160</name>
</gene>
<feature type="domain" description="AAA+ ATPase" evidence="1">
    <location>
        <begin position="411"/>
        <end position="576"/>
    </location>
</feature>
<dbReference type="InterPro" id="IPR027417">
    <property type="entry name" value="P-loop_NTPase"/>
</dbReference>
<dbReference type="SUPFAM" id="SSF52540">
    <property type="entry name" value="P-loop containing nucleoside triphosphate hydrolases"/>
    <property type="match status" value="1"/>
</dbReference>
<dbReference type="InterPro" id="IPR052934">
    <property type="entry name" value="Methyl-DNA_Rec/Restrict_Enz"/>
</dbReference>
<dbReference type="SMART" id="SM00382">
    <property type="entry name" value="AAA"/>
    <property type="match status" value="1"/>
</dbReference>
<dbReference type="RefSeq" id="WP_345246171.1">
    <property type="nucleotide sequence ID" value="NZ_BAABHD010000069.1"/>
</dbReference>
<accession>A0ABP8N721</accession>
<proteinExistence type="predicted"/>